<evidence type="ECO:0000259" key="5">
    <source>
        <dbReference type="PROSITE" id="PS50931"/>
    </source>
</evidence>
<evidence type="ECO:0000313" key="6">
    <source>
        <dbReference type="EMBL" id="KGF47350.1"/>
    </source>
</evidence>
<dbReference type="SUPFAM" id="SSF46785">
    <property type="entry name" value="Winged helix' DNA-binding domain"/>
    <property type="match status" value="1"/>
</dbReference>
<dbReference type="PANTHER" id="PTHR30126:SF78">
    <property type="entry name" value="HTH LYSR-TYPE DOMAIN-CONTAINING PROTEIN"/>
    <property type="match status" value="1"/>
</dbReference>
<dbReference type="AlphaFoldDB" id="A0A096AKM7"/>
<dbReference type="PROSITE" id="PS50931">
    <property type="entry name" value="HTH_LYSR"/>
    <property type="match status" value="1"/>
</dbReference>
<sequence>MDEREWKTFTTVVEEGNITKAAGKLFISQPALSYRLRHMERELDISLLLRTNEGIILTPEGEVFYEYCRHMLGEQESLRQKLSSVSGKISGTLKISSSINFADYELPRLLRLFREQYPDITVHVKTGFSHQAIKSFNSGECMIAFARGDYNGVGQATTLLEEPYCVVYKDPVPFHELGDIPYIRYQTDPTVANVIETWCGEHIPQMLTLGMEVNSMVTCRHFVREGLGWSILTYMGLGSCKDRDIVVRPVCDKQGNFVTRSTKMFYNESILNLSAAKIFIEFVTAYYKEHEVVDTSFFYKE</sequence>
<comment type="caution">
    <text evidence="6">The sequence shown here is derived from an EMBL/GenBank/DDBJ whole genome shotgun (WGS) entry which is preliminary data.</text>
</comment>
<dbReference type="Proteomes" id="UP000029628">
    <property type="component" value="Unassembled WGS sequence"/>
</dbReference>
<name>A0A096AKM7_9FIRM</name>
<gene>
    <name evidence="6" type="ORF">HMPREF0872_05065</name>
</gene>
<evidence type="ECO:0000256" key="4">
    <source>
        <dbReference type="ARBA" id="ARBA00023163"/>
    </source>
</evidence>
<dbReference type="Pfam" id="PF03466">
    <property type="entry name" value="LysR_substrate"/>
    <property type="match status" value="1"/>
</dbReference>
<dbReference type="InterPro" id="IPR000847">
    <property type="entry name" value="LysR_HTH_N"/>
</dbReference>
<dbReference type="PANTHER" id="PTHR30126">
    <property type="entry name" value="HTH-TYPE TRANSCRIPTIONAL REGULATOR"/>
    <property type="match status" value="1"/>
</dbReference>
<evidence type="ECO:0000256" key="1">
    <source>
        <dbReference type="ARBA" id="ARBA00009437"/>
    </source>
</evidence>
<organism evidence="6 7">
    <name type="scientific">Veillonella montpellierensis DNF00314</name>
    <dbReference type="NCBI Taxonomy" id="1401067"/>
    <lineage>
        <taxon>Bacteria</taxon>
        <taxon>Bacillati</taxon>
        <taxon>Bacillota</taxon>
        <taxon>Negativicutes</taxon>
        <taxon>Veillonellales</taxon>
        <taxon>Veillonellaceae</taxon>
        <taxon>Veillonella</taxon>
    </lineage>
</organism>
<proteinExistence type="inferred from homology"/>
<dbReference type="Pfam" id="PF00126">
    <property type="entry name" value="HTH_1"/>
    <property type="match status" value="1"/>
</dbReference>
<dbReference type="InterPro" id="IPR036388">
    <property type="entry name" value="WH-like_DNA-bd_sf"/>
</dbReference>
<dbReference type="GO" id="GO:0000976">
    <property type="term" value="F:transcription cis-regulatory region binding"/>
    <property type="evidence" value="ECO:0007669"/>
    <property type="project" value="TreeGrafter"/>
</dbReference>
<dbReference type="eggNOG" id="COG0583">
    <property type="taxonomic scope" value="Bacteria"/>
</dbReference>
<keyword evidence="4" id="KW-0804">Transcription</keyword>
<dbReference type="GO" id="GO:0003700">
    <property type="term" value="F:DNA-binding transcription factor activity"/>
    <property type="evidence" value="ECO:0007669"/>
    <property type="project" value="InterPro"/>
</dbReference>
<keyword evidence="3" id="KW-0238">DNA-binding</keyword>
<dbReference type="PRINTS" id="PR00039">
    <property type="entry name" value="HTHLYSR"/>
</dbReference>
<protein>
    <submittedName>
        <fullName evidence="6">LysR family transcriptional regulator</fullName>
    </submittedName>
</protein>
<evidence type="ECO:0000256" key="3">
    <source>
        <dbReference type="ARBA" id="ARBA00023125"/>
    </source>
</evidence>
<dbReference type="Gene3D" id="1.10.10.10">
    <property type="entry name" value="Winged helix-like DNA-binding domain superfamily/Winged helix DNA-binding domain"/>
    <property type="match status" value="1"/>
</dbReference>
<evidence type="ECO:0000313" key="7">
    <source>
        <dbReference type="Proteomes" id="UP000029628"/>
    </source>
</evidence>
<accession>A0A096AKM7</accession>
<comment type="similarity">
    <text evidence="1">Belongs to the LysR transcriptional regulatory family.</text>
</comment>
<reference evidence="6 7" key="1">
    <citation type="submission" date="2014-07" db="EMBL/GenBank/DDBJ databases">
        <authorList>
            <person name="McCorrison J."/>
            <person name="Sanka R."/>
            <person name="Torralba M."/>
            <person name="Gillis M."/>
            <person name="Haft D.H."/>
            <person name="Methe B."/>
            <person name="Sutton G."/>
            <person name="Nelson K.E."/>
        </authorList>
    </citation>
    <scope>NUCLEOTIDE SEQUENCE [LARGE SCALE GENOMIC DNA]</scope>
    <source>
        <strain evidence="6 7">DNF00314</strain>
    </source>
</reference>
<dbReference type="Gene3D" id="3.40.190.290">
    <property type="match status" value="1"/>
</dbReference>
<dbReference type="InterPro" id="IPR036390">
    <property type="entry name" value="WH_DNA-bd_sf"/>
</dbReference>
<dbReference type="FunFam" id="1.10.10.10:FF:000001">
    <property type="entry name" value="LysR family transcriptional regulator"/>
    <property type="match status" value="1"/>
</dbReference>
<dbReference type="EMBL" id="JRNT01000013">
    <property type="protein sequence ID" value="KGF47350.1"/>
    <property type="molecule type" value="Genomic_DNA"/>
</dbReference>
<dbReference type="SUPFAM" id="SSF53850">
    <property type="entry name" value="Periplasmic binding protein-like II"/>
    <property type="match status" value="1"/>
</dbReference>
<dbReference type="RefSeq" id="WP_028258203.1">
    <property type="nucleotide sequence ID" value="NZ_JRNT01000013.1"/>
</dbReference>
<keyword evidence="2" id="KW-0805">Transcription regulation</keyword>
<feature type="domain" description="HTH lysR-type" evidence="5">
    <location>
        <begin position="1"/>
        <end position="58"/>
    </location>
</feature>
<evidence type="ECO:0000256" key="2">
    <source>
        <dbReference type="ARBA" id="ARBA00023015"/>
    </source>
</evidence>
<dbReference type="CDD" id="cd05466">
    <property type="entry name" value="PBP2_LTTR_substrate"/>
    <property type="match status" value="1"/>
</dbReference>
<keyword evidence="7" id="KW-1185">Reference proteome</keyword>
<dbReference type="InterPro" id="IPR005119">
    <property type="entry name" value="LysR_subst-bd"/>
</dbReference>